<keyword evidence="1" id="KW-0812">Transmembrane</keyword>
<keyword evidence="1" id="KW-0472">Membrane</keyword>
<dbReference type="AlphaFoldDB" id="A0AAE1DQ67"/>
<evidence type="ECO:0000256" key="1">
    <source>
        <dbReference type="SAM" id="Phobius"/>
    </source>
</evidence>
<comment type="caution">
    <text evidence="2">The sequence shown here is derived from an EMBL/GenBank/DDBJ whole genome shotgun (WGS) entry which is preliminary data.</text>
</comment>
<evidence type="ECO:0008006" key="4">
    <source>
        <dbReference type="Google" id="ProtNLM"/>
    </source>
</evidence>
<gene>
    <name evidence="2" type="ORF">RRG08_060250</name>
</gene>
<proteinExistence type="predicted"/>
<name>A0AAE1DQ67_9GAST</name>
<feature type="transmembrane region" description="Helical" evidence="1">
    <location>
        <begin position="82"/>
        <end position="106"/>
    </location>
</feature>
<organism evidence="2 3">
    <name type="scientific">Elysia crispata</name>
    <name type="common">lettuce slug</name>
    <dbReference type="NCBI Taxonomy" id="231223"/>
    <lineage>
        <taxon>Eukaryota</taxon>
        <taxon>Metazoa</taxon>
        <taxon>Spiralia</taxon>
        <taxon>Lophotrochozoa</taxon>
        <taxon>Mollusca</taxon>
        <taxon>Gastropoda</taxon>
        <taxon>Heterobranchia</taxon>
        <taxon>Euthyneura</taxon>
        <taxon>Panpulmonata</taxon>
        <taxon>Sacoglossa</taxon>
        <taxon>Placobranchoidea</taxon>
        <taxon>Plakobranchidae</taxon>
        <taxon>Elysia</taxon>
    </lineage>
</organism>
<feature type="non-terminal residue" evidence="2">
    <location>
        <position position="1"/>
    </location>
</feature>
<dbReference type="EMBL" id="JAWDGP010002897">
    <property type="protein sequence ID" value="KAK3778637.1"/>
    <property type="molecule type" value="Genomic_DNA"/>
</dbReference>
<accession>A0AAE1DQ67</accession>
<evidence type="ECO:0000313" key="2">
    <source>
        <dbReference type="EMBL" id="KAK3778637.1"/>
    </source>
</evidence>
<reference evidence="2" key="1">
    <citation type="journal article" date="2023" name="G3 (Bethesda)">
        <title>A reference genome for the long-term kleptoplast-retaining sea slug Elysia crispata morphotype clarki.</title>
        <authorList>
            <person name="Eastman K.E."/>
            <person name="Pendleton A.L."/>
            <person name="Shaikh M.A."/>
            <person name="Suttiyut T."/>
            <person name="Ogas R."/>
            <person name="Tomko P."/>
            <person name="Gavelis G."/>
            <person name="Widhalm J.R."/>
            <person name="Wisecaver J.H."/>
        </authorList>
    </citation>
    <scope>NUCLEOTIDE SEQUENCE</scope>
    <source>
        <strain evidence="2">ECLA1</strain>
    </source>
</reference>
<keyword evidence="3" id="KW-1185">Reference proteome</keyword>
<sequence>NPRRYESGTKICEKERNQEFVDRYAYAYSQHWHTAVVEFHAERNTGSHRGFMLRYKLRDSFEYDDYEGDLHSKSSSSGKTGVAVGSSIASILFLLMVGAALAVFITQRRKRRHQQRQRNRREFL</sequence>
<dbReference type="Proteomes" id="UP001283361">
    <property type="component" value="Unassembled WGS sequence"/>
</dbReference>
<evidence type="ECO:0000313" key="3">
    <source>
        <dbReference type="Proteomes" id="UP001283361"/>
    </source>
</evidence>
<protein>
    <recommendedName>
        <fullName evidence="4">CUB domain-containing protein</fullName>
    </recommendedName>
</protein>
<keyword evidence="1" id="KW-1133">Transmembrane helix</keyword>